<protein>
    <recommendedName>
        <fullName evidence="6">Carboxylic ester hydrolase</fullName>
        <ecNumber evidence="6">3.1.1.-</ecNumber>
    </recommendedName>
</protein>
<organism evidence="8 9">
    <name type="scientific">Eumeta variegata</name>
    <name type="common">Bagworm moth</name>
    <name type="synonym">Eumeta japonica</name>
    <dbReference type="NCBI Taxonomy" id="151549"/>
    <lineage>
        <taxon>Eukaryota</taxon>
        <taxon>Metazoa</taxon>
        <taxon>Ecdysozoa</taxon>
        <taxon>Arthropoda</taxon>
        <taxon>Hexapoda</taxon>
        <taxon>Insecta</taxon>
        <taxon>Pterygota</taxon>
        <taxon>Neoptera</taxon>
        <taxon>Endopterygota</taxon>
        <taxon>Lepidoptera</taxon>
        <taxon>Glossata</taxon>
        <taxon>Ditrysia</taxon>
        <taxon>Tineoidea</taxon>
        <taxon>Psychidae</taxon>
        <taxon>Oiketicinae</taxon>
        <taxon>Eumeta</taxon>
    </lineage>
</organism>
<keyword evidence="3 6" id="KW-0378">Hydrolase</keyword>
<dbReference type="InterPro" id="IPR019819">
    <property type="entry name" value="Carboxylesterase_B_CS"/>
</dbReference>
<evidence type="ECO:0000313" key="9">
    <source>
        <dbReference type="Proteomes" id="UP000299102"/>
    </source>
</evidence>
<dbReference type="Proteomes" id="UP000299102">
    <property type="component" value="Unassembled WGS sequence"/>
</dbReference>
<dbReference type="EC" id="3.1.1.-" evidence="6"/>
<dbReference type="SUPFAM" id="SSF53474">
    <property type="entry name" value="alpha/beta-Hydrolases"/>
    <property type="match status" value="1"/>
</dbReference>
<evidence type="ECO:0000256" key="6">
    <source>
        <dbReference type="RuleBase" id="RU361235"/>
    </source>
</evidence>
<comment type="caution">
    <text evidence="8">The sequence shown here is derived from an EMBL/GenBank/DDBJ whole genome shotgun (WGS) entry which is preliminary data.</text>
</comment>
<dbReference type="InterPro" id="IPR002018">
    <property type="entry name" value="CarbesteraseB"/>
</dbReference>
<evidence type="ECO:0000256" key="2">
    <source>
        <dbReference type="ARBA" id="ARBA00022487"/>
    </source>
</evidence>
<dbReference type="PANTHER" id="PTHR11559">
    <property type="entry name" value="CARBOXYLESTERASE"/>
    <property type="match status" value="1"/>
</dbReference>
<dbReference type="GO" id="GO:0052689">
    <property type="term" value="F:carboxylic ester hydrolase activity"/>
    <property type="evidence" value="ECO:0007669"/>
    <property type="project" value="UniProtKB-KW"/>
</dbReference>
<reference evidence="8 9" key="1">
    <citation type="journal article" date="2019" name="Commun. Biol.">
        <title>The bagworm genome reveals a unique fibroin gene that provides high tensile strength.</title>
        <authorList>
            <person name="Kono N."/>
            <person name="Nakamura H."/>
            <person name="Ohtoshi R."/>
            <person name="Tomita M."/>
            <person name="Numata K."/>
            <person name="Arakawa K."/>
        </authorList>
    </citation>
    <scope>NUCLEOTIDE SEQUENCE [LARGE SCALE GENOMIC DNA]</scope>
</reference>
<evidence type="ECO:0000256" key="1">
    <source>
        <dbReference type="ARBA" id="ARBA00005964"/>
    </source>
</evidence>
<evidence type="ECO:0000256" key="3">
    <source>
        <dbReference type="ARBA" id="ARBA00022801"/>
    </source>
</evidence>
<comment type="similarity">
    <text evidence="1 6">Belongs to the type-B carboxylesterase/lipase family.</text>
</comment>
<dbReference type="Gene3D" id="3.40.50.1820">
    <property type="entry name" value="alpha/beta hydrolase"/>
    <property type="match status" value="1"/>
</dbReference>
<dbReference type="PROSITE" id="PS00941">
    <property type="entry name" value="CARBOXYLESTERASE_B_2"/>
    <property type="match status" value="1"/>
</dbReference>
<name>A0A4C1WII4_EUMVA</name>
<dbReference type="InterPro" id="IPR029058">
    <property type="entry name" value="AB_hydrolase_fold"/>
</dbReference>
<gene>
    <name evidence="8" type="ORF">EVAR_42840_1</name>
</gene>
<keyword evidence="9" id="KW-1185">Reference proteome</keyword>
<dbReference type="InterPro" id="IPR019826">
    <property type="entry name" value="Carboxylesterase_B_AS"/>
</dbReference>
<evidence type="ECO:0000313" key="8">
    <source>
        <dbReference type="EMBL" id="GBP50159.1"/>
    </source>
</evidence>
<keyword evidence="5" id="KW-0325">Glycoprotein</keyword>
<evidence type="ECO:0000256" key="4">
    <source>
        <dbReference type="ARBA" id="ARBA00023157"/>
    </source>
</evidence>
<dbReference type="Pfam" id="PF00135">
    <property type="entry name" value="COesterase"/>
    <property type="match status" value="1"/>
</dbReference>
<keyword evidence="2" id="KW-0719">Serine esterase</keyword>
<feature type="domain" description="Carboxylesterase type B" evidence="7">
    <location>
        <begin position="3"/>
        <end position="514"/>
    </location>
</feature>
<proteinExistence type="inferred from homology"/>
<keyword evidence="4" id="KW-1015">Disulfide bond</keyword>
<dbReference type="OrthoDB" id="19653at2759"/>
<dbReference type="STRING" id="151549.A0A4C1WII4"/>
<evidence type="ECO:0000259" key="7">
    <source>
        <dbReference type="Pfam" id="PF00135"/>
    </source>
</evidence>
<accession>A0A4C1WII4</accession>
<dbReference type="InterPro" id="IPR050309">
    <property type="entry name" value="Type-B_Carboxylest/Lipase"/>
</dbReference>
<dbReference type="EMBL" id="BGZK01000559">
    <property type="protein sequence ID" value="GBP50159.1"/>
    <property type="molecule type" value="Genomic_DNA"/>
</dbReference>
<evidence type="ECO:0000256" key="5">
    <source>
        <dbReference type="ARBA" id="ARBA00023180"/>
    </source>
</evidence>
<dbReference type="PROSITE" id="PS00122">
    <property type="entry name" value="CARBOXYLESTERASE_B_1"/>
    <property type="match status" value="1"/>
</dbReference>
<dbReference type="AlphaFoldDB" id="A0A4C1WII4"/>
<sequence length="535" mass="60071">MAKVQVEQGWLEGEQLPLVTGDGSYYSFKGIPYAAPPVGELRFKAPQPPSPWEGVRKATQHGSVCPQFNVLTNEFMTSSEDCLFLNVYSPDLKPKHLLPVMFFIHGGGYKSGSGDSDNYGPDFLMKQGVVLVTINYRLEVLGFLSLENADVPGNAGMKDQVEALRWVKQNILNFGGDPNNVTIFGESAGGASVGYHILSPMSKGLFQRAILMSGSPLCDWGLPYAPRRRAFVLGKQLGKSTNDDRELVKYFRGLPVDKFLNTDPTVLISETLVGKFLLKLFHHTPVVEQNTGSEHFLPDTTENLLRNGELNEVDIMVGYTSEESLFSVDTVKGLLEKYETFAEMLVPREILQKVTPAKALEISDKIRAHYFGDKPIDEKTLKEMIHYISDSSFVYDIHRFLKLLPRFNDKKRFLYKFSCVSERNIFGNPAKAICPELTGTSHLDDLFYLFDPKRAGLTVDVNSKSYKMIKQTSTLFANFAKYGDPTPAQSELGVSWPQYDVNHKNYLEIGETLVPGTDVDEDLVRFWQSIYDSVE</sequence>